<dbReference type="Proteomes" id="UP001500507">
    <property type="component" value="Unassembled WGS sequence"/>
</dbReference>
<evidence type="ECO:0008006" key="4">
    <source>
        <dbReference type="Google" id="ProtNLM"/>
    </source>
</evidence>
<keyword evidence="3" id="KW-1185">Reference proteome</keyword>
<sequence length="183" mass="21299">MDKAFELWEADQYDQASNLFERIAKAEKDNWLPYFYVAEVNIARSWSEKNEQKLKNQLDKAQEYINFAKTFSENNAELLKLQAELYTVWISFDGMTYGMKYSGKVSELYQKALQLAPKNPRIILAKAQWDMGSAKYFGQPVEPYCKDIERAIELFATFKPQGKYEPTSGEERAKEALKQCKAE</sequence>
<comment type="caution">
    <text evidence="2">The sequence shown here is derived from an EMBL/GenBank/DDBJ whole genome shotgun (WGS) entry which is preliminary data.</text>
</comment>
<proteinExistence type="predicted"/>
<gene>
    <name evidence="2" type="ORF">GCM10009117_14350</name>
</gene>
<reference evidence="2 3" key="1">
    <citation type="journal article" date="2019" name="Int. J. Syst. Evol. Microbiol.">
        <title>The Global Catalogue of Microorganisms (GCM) 10K type strain sequencing project: providing services to taxonomists for standard genome sequencing and annotation.</title>
        <authorList>
            <consortium name="The Broad Institute Genomics Platform"/>
            <consortium name="The Broad Institute Genome Sequencing Center for Infectious Disease"/>
            <person name="Wu L."/>
            <person name="Ma J."/>
        </authorList>
    </citation>
    <scope>NUCLEOTIDE SEQUENCE [LARGE SCALE GENOMIC DNA]</scope>
    <source>
        <strain evidence="2 3">JCM 16082</strain>
    </source>
</reference>
<evidence type="ECO:0000256" key="1">
    <source>
        <dbReference type="SAM" id="MobiDB-lite"/>
    </source>
</evidence>
<evidence type="ECO:0000313" key="2">
    <source>
        <dbReference type="EMBL" id="GAA0872288.1"/>
    </source>
</evidence>
<feature type="compositionally biased region" description="Basic and acidic residues" evidence="1">
    <location>
        <begin position="169"/>
        <end position="183"/>
    </location>
</feature>
<feature type="region of interest" description="Disordered" evidence="1">
    <location>
        <begin position="163"/>
        <end position="183"/>
    </location>
</feature>
<dbReference type="SUPFAM" id="SSF48452">
    <property type="entry name" value="TPR-like"/>
    <property type="match status" value="1"/>
</dbReference>
<dbReference type="EMBL" id="BAAAFG010000014">
    <property type="protein sequence ID" value="GAA0872288.1"/>
    <property type="molecule type" value="Genomic_DNA"/>
</dbReference>
<dbReference type="Gene3D" id="1.25.40.10">
    <property type="entry name" value="Tetratricopeptide repeat domain"/>
    <property type="match status" value="1"/>
</dbReference>
<protein>
    <recommendedName>
        <fullName evidence="4">Tetratricopeptide repeat protein</fullName>
    </recommendedName>
</protein>
<dbReference type="InterPro" id="IPR011990">
    <property type="entry name" value="TPR-like_helical_dom_sf"/>
</dbReference>
<evidence type="ECO:0000313" key="3">
    <source>
        <dbReference type="Proteomes" id="UP001500507"/>
    </source>
</evidence>
<organism evidence="2 3">
    <name type="scientific">Gangjinia marincola</name>
    <dbReference type="NCBI Taxonomy" id="578463"/>
    <lineage>
        <taxon>Bacteria</taxon>
        <taxon>Pseudomonadati</taxon>
        <taxon>Bacteroidota</taxon>
        <taxon>Flavobacteriia</taxon>
        <taxon>Flavobacteriales</taxon>
        <taxon>Flavobacteriaceae</taxon>
        <taxon>Gangjinia</taxon>
    </lineage>
</organism>
<accession>A0ABN1MGI3</accession>
<name>A0ABN1MGI3_9FLAO</name>